<gene>
    <name evidence="1" type="ORF">DDT56_23295</name>
</gene>
<proteinExistence type="predicted"/>
<sequence>MRVNFFILESPLQVASACKVSELFDSESFFFIRLNGDKNNDDLIYREMDKVSKETHRVFFKTKRGSRISLLLCFARLLIHYIRFIGRIDGVFIGHWQSRWMRVSSVIIKLQNIGIVDDGLATISAIRQLNTLKKNRFLLKYLPTFYTSFDINIPYPKIVSCKKKKQVSCKVGSFAIIIGTPLVEKGIINFGLYEKIINNISSHMKSKSMDIIYIPHRAEGQLLDRYDSDIKIMTLDKSVEDYFKELISFPSFVFSFYSTALVNLSEVYKGPSFYSILLDENDIESNFKSIVLNSYEYIFSLNSIKVVPYENIYNI</sequence>
<protein>
    <recommendedName>
        <fullName evidence="3">Glycosyltransferase 52 family protein</fullName>
    </recommendedName>
</protein>
<organism evidence="1 2">
    <name type="scientific">Brenneria corticis</name>
    <dbReference type="NCBI Taxonomy" id="2173106"/>
    <lineage>
        <taxon>Bacteria</taxon>
        <taxon>Pseudomonadati</taxon>
        <taxon>Pseudomonadota</taxon>
        <taxon>Gammaproteobacteria</taxon>
        <taxon>Enterobacterales</taxon>
        <taxon>Pectobacteriaceae</taxon>
        <taxon>Brenneria</taxon>
    </lineage>
</organism>
<dbReference type="AlphaFoldDB" id="A0A2U1TJZ4"/>
<reference evidence="1 2" key="1">
    <citation type="submission" date="2018-04" db="EMBL/GenBank/DDBJ databases">
        <title>Brenneria corticis sp.nov.</title>
        <authorList>
            <person name="Li Y."/>
        </authorList>
    </citation>
    <scope>NUCLEOTIDE SEQUENCE [LARGE SCALE GENOMIC DNA]</scope>
    <source>
        <strain evidence="1 2">CFCC 11842</strain>
    </source>
</reference>
<evidence type="ECO:0000313" key="1">
    <source>
        <dbReference type="EMBL" id="PWC09725.1"/>
    </source>
</evidence>
<dbReference type="RefSeq" id="WP_136168716.1">
    <property type="nucleotide sequence ID" value="NZ_KZ819107.1"/>
</dbReference>
<name>A0A2U1TJZ4_9GAMM</name>
<dbReference type="EMBL" id="QDKH01000045">
    <property type="protein sequence ID" value="PWC09725.1"/>
    <property type="molecule type" value="Genomic_DNA"/>
</dbReference>
<evidence type="ECO:0000313" key="2">
    <source>
        <dbReference type="Proteomes" id="UP000296159"/>
    </source>
</evidence>
<accession>A0A2U1TJZ4</accession>
<comment type="caution">
    <text evidence="1">The sequence shown here is derived from an EMBL/GenBank/DDBJ whole genome shotgun (WGS) entry which is preliminary data.</text>
</comment>
<keyword evidence="2" id="KW-1185">Reference proteome</keyword>
<evidence type="ECO:0008006" key="3">
    <source>
        <dbReference type="Google" id="ProtNLM"/>
    </source>
</evidence>
<dbReference type="Proteomes" id="UP000296159">
    <property type="component" value="Unassembled WGS sequence"/>
</dbReference>